<accession>A0A371BER3</accession>
<evidence type="ECO:0000313" key="2">
    <source>
        <dbReference type="EMBL" id="RDV06096.1"/>
    </source>
</evidence>
<dbReference type="SUPFAM" id="SSF159594">
    <property type="entry name" value="XCC0632-like"/>
    <property type="match status" value="1"/>
</dbReference>
<dbReference type="Pfam" id="PF03886">
    <property type="entry name" value="ABC_trans_aux"/>
    <property type="match status" value="1"/>
</dbReference>
<proteinExistence type="predicted"/>
<sequence length="204" mass="21531">MMKSHRRFKELGSIFVASCGAFLLSACVSLGSKAPISLLTLSSDAAVSPGASKIGMPKDALVILVPEVPRKLDTNRVPVQVDAGNIAYLKNSVWADKPAILFQQLIAETVSAKNGTLILSEVETSGKAEHFLSGQLVEFGIDSAAMEAIVIFDAVKISKGKPVEKRRFQVREAVAQIEPGDAGAALNSSANKIAAEIANWLAAN</sequence>
<dbReference type="AlphaFoldDB" id="A0A371BER3"/>
<gene>
    <name evidence="2" type="ORF">DXH95_01225</name>
</gene>
<dbReference type="InterPro" id="IPR005586">
    <property type="entry name" value="ABC_trans_aux"/>
</dbReference>
<name>A0A371BER3_9SPHN</name>
<dbReference type="RefSeq" id="WP_115547655.1">
    <property type="nucleotide sequence ID" value="NZ_QRGP01000001.1"/>
</dbReference>
<dbReference type="EMBL" id="QRGP01000001">
    <property type="protein sequence ID" value="RDV06096.1"/>
    <property type="molecule type" value="Genomic_DNA"/>
</dbReference>
<dbReference type="PROSITE" id="PS51257">
    <property type="entry name" value="PROKAR_LIPOPROTEIN"/>
    <property type="match status" value="1"/>
</dbReference>
<dbReference type="Proteomes" id="UP000263833">
    <property type="component" value="Unassembled WGS sequence"/>
</dbReference>
<protein>
    <submittedName>
        <fullName evidence="2">ABC transporter</fullName>
    </submittedName>
</protein>
<comment type="caution">
    <text evidence="2">The sequence shown here is derived from an EMBL/GenBank/DDBJ whole genome shotgun (WGS) entry which is preliminary data.</text>
</comment>
<organism evidence="2 3">
    <name type="scientific">Sphingorhabdus pulchriflava</name>
    <dbReference type="NCBI Taxonomy" id="2292257"/>
    <lineage>
        <taxon>Bacteria</taxon>
        <taxon>Pseudomonadati</taxon>
        <taxon>Pseudomonadota</taxon>
        <taxon>Alphaproteobacteria</taxon>
        <taxon>Sphingomonadales</taxon>
        <taxon>Sphingomonadaceae</taxon>
        <taxon>Sphingorhabdus</taxon>
    </lineage>
</organism>
<dbReference type="Gene3D" id="3.40.50.10610">
    <property type="entry name" value="ABC-type transport auxiliary lipoprotein component"/>
    <property type="match status" value="1"/>
</dbReference>
<evidence type="ECO:0000313" key="3">
    <source>
        <dbReference type="Proteomes" id="UP000263833"/>
    </source>
</evidence>
<keyword evidence="3" id="KW-1185">Reference proteome</keyword>
<dbReference type="OrthoDB" id="7391077at2"/>
<evidence type="ECO:0000259" key="1">
    <source>
        <dbReference type="Pfam" id="PF03886"/>
    </source>
</evidence>
<feature type="domain" description="ABC-type transport auxiliary lipoprotein component" evidence="1">
    <location>
        <begin position="46"/>
        <end position="198"/>
    </location>
</feature>
<reference evidence="3" key="1">
    <citation type="submission" date="2018-08" db="EMBL/GenBank/DDBJ databases">
        <authorList>
            <person name="Kim S.-J."/>
            <person name="Jung G.-Y."/>
        </authorList>
    </citation>
    <scope>NUCLEOTIDE SEQUENCE [LARGE SCALE GENOMIC DNA]</scope>
    <source>
        <strain evidence="3">GY_G</strain>
    </source>
</reference>